<proteinExistence type="predicted"/>
<sequence length="115" mass="13262">MIVRCFVVCEAKDFADFSAQKEEEKPVSRPIEQLSSMLVHSLDHDEFRSVLSYVSKPRYSTMNTIKKFDYDARRMDGAGDKEVEDEEGKISVKTGLILREIQRVAEEKQRTEDIG</sequence>
<evidence type="ECO:0000313" key="2">
    <source>
        <dbReference type="WBParaSite" id="PEQ_0000668601-mRNA-1"/>
    </source>
</evidence>
<dbReference type="AlphaFoldDB" id="A0A914RK70"/>
<evidence type="ECO:0000313" key="1">
    <source>
        <dbReference type="Proteomes" id="UP000887564"/>
    </source>
</evidence>
<dbReference type="WBParaSite" id="PEQ_0000668601-mRNA-1">
    <property type="protein sequence ID" value="PEQ_0000668601-mRNA-1"/>
    <property type="gene ID" value="PEQ_0000668601"/>
</dbReference>
<reference evidence="2" key="1">
    <citation type="submission" date="2022-11" db="UniProtKB">
        <authorList>
            <consortium name="WormBaseParasite"/>
        </authorList>
    </citation>
    <scope>IDENTIFICATION</scope>
</reference>
<dbReference type="Proteomes" id="UP000887564">
    <property type="component" value="Unplaced"/>
</dbReference>
<name>A0A914RK70_PAREQ</name>
<keyword evidence="1" id="KW-1185">Reference proteome</keyword>
<accession>A0A914RK70</accession>
<organism evidence="1 2">
    <name type="scientific">Parascaris equorum</name>
    <name type="common">Equine roundworm</name>
    <dbReference type="NCBI Taxonomy" id="6256"/>
    <lineage>
        <taxon>Eukaryota</taxon>
        <taxon>Metazoa</taxon>
        <taxon>Ecdysozoa</taxon>
        <taxon>Nematoda</taxon>
        <taxon>Chromadorea</taxon>
        <taxon>Rhabditida</taxon>
        <taxon>Spirurina</taxon>
        <taxon>Ascaridomorpha</taxon>
        <taxon>Ascaridoidea</taxon>
        <taxon>Ascarididae</taxon>
        <taxon>Parascaris</taxon>
    </lineage>
</organism>
<protein>
    <submittedName>
        <fullName evidence="2">Uncharacterized protein</fullName>
    </submittedName>
</protein>